<feature type="transmembrane region" description="Helical" evidence="2">
    <location>
        <begin position="2311"/>
        <end position="2333"/>
    </location>
</feature>
<dbReference type="EMBL" id="JAEHOE010000103">
    <property type="protein sequence ID" value="KAG2486979.1"/>
    <property type="molecule type" value="Genomic_DNA"/>
</dbReference>
<dbReference type="InterPro" id="IPR051246">
    <property type="entry name" value="WDR48"/>
</dbReference>
<feature type="region of interest" description="Disordered" evidence="1">
    <location>
        <begin position="1925"/>
        <end position="1956"/>
    </location>
</feature>
<feature type="transmembrane region" description="Helical" evidence="2">
    <location>
        <begin position="2206"/>
        <end position="2231"/>
    </location>
</feature>
<evidence type="ECO:0000313" key="5">
    <source>
        <dbReference type="Proteomes" id="UP000612055"/>
    </source>
</evidence>
<reference evidence="4" key="1">
    <citation type="journal article" date="2020" name="bioRxiv">
        <title>Comparative genomics of Chlamydomonas.</title>
        <authorList>
            <person name="Craig R.J."/>
            <person name="Hasan A.R."/>
            <person name="Ness R.W."/>
            <person name="Keightley P.D."/>
        </authorList>
    </citation>
    <scope>NUCLEOTIDE SEQUENCE</scope>
    <source>
        <strain evidence="4">CCAP 11/70</strain>
    </source>
</reference>
<dbReference type="GO" id="GO:0043130">
    <property type="term" value="F:ubiquitin binding"/>
    <property type="evidence" value="ECO:0007669"/>
    <property type="project" value="TreeGrafter"/>
</dbReference>
<feature type="transmembrane region" description="Helical" evidence="2">
    <location>
        <begin position="1866"/>
        <end position="1888"/>
    </location>
</feature>
<comment type="caution">
    <text evidence="4">The sequence shown here is derived from an EMBL/GenBank/DDBJ whole genome shotgun (WGS) entry which is preliminary data.</text>
</comment>
<dbReference type="PANTHER" id="PTHR19862:SF14">
    <property type="entry name" value="WD REPEAT-CONTAINING PROTEIN 48"/>
    <property type="match status" value="1"/>
</dbReference>
<protein>
    <submittedName>
        <fullName evidence="4">Uncharacterized protein</fullName>
    </submittedName>
</protein>
<feature type="chain" id="PRO_5032301805" evidence="3">
    <location>
        <begin position="28"/>
        <end position="2504"/>
    </location>
</feature>
<evidence type="ECO:0000256" key="1">
    <source>
        <dbReference type="SAM" id="MobiDB-lite"/>
    </source>
</evidence>
<feature type="signal peptide" evidence="3">
    <location>
        <begin position="1"/>
        <end position="27"/>
    </location>
</feature>
<dbReference type="PANTHER" id="PTHR19862">
    <property type="entry name" value="WD REPEAT-CONTAINING PROTEIN 48"/>
    <property type="match status" value="1"/>
</dbReference>
<evidence type="ECO:0000256" key="3">
    <source>
        <dbReference type="SAM" id="SignalP"/>
    </source>
</evidence>
<dbReference type="InterPro" id="IPR006626">
    <property type="entry name" value="PbH1"/>
</dbReference>
<sequence>MRLWRYRRRLLPLIACILWFTTHDAAGLIPPSASAGVNGSQLLVSCSVSLVGQPGGSTGPNTTAAAGPPTAFGIACWSEAEDGGSLNSSVDVRLGAELYTWLNSSKTGGGGGGGGGGAAAQLSGVRVSQREPVANTSDGGGTPDWGLTIVGISRLRLVNSVLSDLPLSPAGPLLEVLGCKELSLQNVALSRLTGQAPGAFGAVRAAGSLRRAAVQGLRCHDVWGASGWACLLLSADGTGGSSEGGNTADTAGTSDLDVSITDSAFSGSTVVGPAEAFGAACSMPSSVGGQMNLGFGAVLVQPGGRSLRTALHDTILRGNAGGCGGALALAGPLGQVLLDLDASAAEGNNATWGGALAVLPSSAAAAAAAAAVRISLANGSSLSTNTAEAGGGAVFVSGTETSLSLSGGSSMSLNRAISGSGGALLLMGGSLSGLDLTDSALDGNAAPLGFGGALAVALSLVDARLHNSSLSHNTALGGGALLVGGAVHNLTVTGGSTVANNTAVLSGSGDPNAGNGGLAYAVGSISSVTISASFVFGNRASRNGGGLLTWGNLTDVVITQASRVFDNQALGSTLTTLPDGRIIDGQGGFAAAYARVSGLTISDGSHVFANAAGFAGAVVFCDASMAGVRITTHSQVYNNSATISGVLAVSGDLEDLRISNGSRVYNNTATSSGGFMLVDGNLGVLLIDGAAVYHNSAAQDSGGFAFVTGNVNSVRILGGSELVATKGAVFSTDTSFEGIYFSGGTEVHDNRASSGGGVVYADEDASLLVIEGGCQVWDNAADGAGGVAAAGSSMALVTISNSSVYQNTAASGGVFFTPGPLRGLAITAGSKVHDNAATSDDRLSGGGVAIAGITLVGNRAGASGGAIAAASVGGSSVEACNVSANSAGLNGGGLYLEGLSGRLEVSWSTFEGNAAAVGRGGSLYVSAQQARTQSAAGLSIGDTLFRSGTAGFEGGAVVVNVSSGDCAAVHATGPACPHVTLRNTSFVNCSALSGDGGGLAATLSGRSLALTACRFEGCSAELGRGGGAFVESSTGPTVVSDTDFASNHASTASGGGGGGLAWTAAGVTAAGVGQLAAPGLDVSGCLFSNNSVGSGSQSAAGQSAGSGGGLLAVGVTSITAGLSASVAVSLSRFEGNSAPSGAGASVNGIRAATVLNCSFDSNQATSTGGGLLLQGVQQAWLEHLGFISNAAAVGGGLGVSTDASQEQNSTARRLLSSASEESSTVIVLADFLFANNTALKVRGPASPTLLYAGYGGGIFLSLSVAAALISGSFRGNSASEFGPGVATLQDMGTCSRDDQQANTTSAALPSVTDWQGPYASTAAALTNAAARGCWGLAVYDVDPISAASAGNSSNGGAGNSPRNSFLWVRDPSASAISAGCSQQAAFAISTADTAAAVLVVQASGPQMMSSSPLARLSNAVQQCAGTSPSGQPSLSGFVSLPPTGMRLWLDNATAFESGQTLRRVPGVATSLRVELVNALGQRVTDHGLASASLAFGLGSFGTFQTEPTGPAPLFLGLAWWESLVLKGWPGTGYRLNASVTTSGGTSLEVAPLSLDVELLPCPLGSSVEQGPASRPDLTSCQPCRALQFSLWVDPRNSSANAVESYSNDTLASISSEAVCQPCPANAHCPGGGALAPRPGYWHSAANSTAIHRCFSDAACTPPSPPVAANATAMATDVSTALVACQQAWYASQPPGARVLAAFNASSPDSTCLLWDSGPGYAAATPYTELECAPGYHGRLCATCDPGSFLSPSFECNPCPSPGATVVLGVVAILATMALIIFTAWTTFNNDYMRDETEISASDKLALLITHMQYLIIITRLNLGWPDVINKLTSALSSLTGVTAFAFSPACIAKLESDGQARALYSWGLLCPICATALAMALWSLRYAFFNQSLLRRGGQSKMATKHRRQWSYNAVVRARQLAPDDDTELDAAEYGEPGDADDGATRLGQPQPSLLVPAPSLLAHRPKAAAAPPLPFVVNQRSTTTAGLAPLAPHEERNKSSPSRLPDPFSQQLGPITERSPSSTQEYDDPSAASPLTLPSLRPTDNTRLSPSEPAVVLPDSRLLTAHSPQLPVARSRASRTSTSTVNRRSSRMQSLTSLTSRLSVLSSGLQTLQTGAKTITQVRPSAAIVHLDQGISLPRQLRVVLLVATSILYPALAQVSLSTFACRKLDTGEGPYPETQLATWGYGYWLSDMNQECYQGPHFSFYLPLGVVCVIVFCAVPPLAIFWLLWRKQAVLEEPKTRAMYGFLYHRYRPECFFFDSVKQVQVLMLVVVDVFANAIYEYQQALLLLCVLLCIGVLNMSCRALRAKLLVLLEYLSLMVLALSITLGLFFVGGGAGSEMGLDSQTAEDAVAIAILIVNASLLAAFGLLIAWPGIARLQRRAAAAAVRRAEKVRQAQEAQFDPVQASSQLGQERDTPDSLPQQPGVPQRLSALGAAATPGGRESPKTPTQAVASGAVAGHTEGGIVKRTGGASSSGAAETAVDPESHVAISMATVDGSGKGI</sequence>
<feature type="transmembrane region" description="Helical" evidence="2">
    <location>
        <begin position="2144"/>
        <end position="2166"/>
    </location>
</feature>
<keyword evidence="2" id="KW-0812">Transmembrane</keyword>
<feature type="region of interest" description="Disordered" evidence="1">
    <location>
        <begin position="2400"/>
        <end position="2504"/>
    </location>
</feature>
<keyword evidence="3" id="KW-0732">Signal</keyword>
<feature type="compositionally biased region" description="Low complexity" evidence="1">
    <location>
        <begin position="2073"/>
        <end position="2094"/>
    </location>
</feature>
<keyword evidence="2" id="KW-1133">Transmembrane helix</keyword>
<feature type="compositionally biased region" description="Polar residues" evidence="1">
    <location>
        <begin position="2009"/>
        <end position="2025"/>
    </location>
</feature>
<dbReference type="InterPro" id="IPR011050">
    <property type="entry name" value="Pectin_lyase_fold/virulence"/>
</dbReference>
<gene>
    <name evidence="4" type="ORF">HYH03_014352</name>
</gene>
<feature type="transmembrane region" description="Helical" evidence="2">
    <location>
        <begin position="2284"/>
        <end position="2304"/>
    </location>
</feature>
<feature type="transmembrane region" description="Helical" evidence="2">
    <location>
        <begin position="1763"/>
        <end position="1784"/>
    </location>
</feature>
<keyword evidence="5" id="KW-1185">Reference proteome</keyword>
<evidence type="ECO:0000313" key="4">
    <source>
        <dbReference type="EMBL" id="KAG2486979.1"/>
    </source>
</evidence>
<keyword evidence="2" id="KW-0472">Membrane</keyword>
<feature type="region of interest" description="Disordered" evidence="1">
    <location>
        <begin position="1986"/>
        <end position="2094"/>
    </location>
</feature>
<proteinExistence type="predicted"/>
<feature type="compositionally biased region" description="Acidic residues" evidence="1">
    <location>
        <begin position="1925"/>
        <end position="1942"/>
    </location>
</feature>
<dbReference type="Proteomes" id="UP000612055">
    <property type="component" value="Unassembled WGS sequence"/>
</dbReference>
<organism evidence="4 5">
    <name type="scientific">Edaphochlamys debaryana</name>
    <dbReference type="NCBI Taxonomy" id="47281"/>
    <lineage>
        <taxon>Eukaryota</taxon>
        <taxon>Viridiplantae</taxon>
        <taxon>Chlorophyta</taxon>
        <taxon>core chlorophytes</taxon>
        <taxon>Chlorophyceae</taxon>
        <taxon>CS clade</taxon>
        <taxon>Chlamydomonadales</taxon>
        <taxon>Chlamydomonadales incertae sedis</taxon>
        <taxon>Edaphochlamys</taxon>
    </lineage>
</organism>
<evidence type="ECO:0000256" key="2">
    <source>
        <dbReference type="SAM" id="Phobius"/>
    </source>
</evidence>
<feature type="transmembrane region" description="Helical" evidence="2">
    <location>
        <begin position="2353"/>
        <end position="2374"/>
    </location>
</feature>
<name>A0A835XWA7_9CHLO</name>
<dbReference type="GO" id="GO:0000724">
    <property type="term" value="P:double-strand break repair via homologous recombination"/>
    <property type="evidence" value="ECO:0007669"/>
    <property type="project" value="TreeGrafter"/>
</dbReference>
<accession>A0A835XWA7</accession>
<dbReference type="SMART" id="SM00710">
    <property type="entry name" value="PbH1"/>
    <property type="match status" value="11"/>
</dbReference>
<dbReference type="SUPFAM" id="SSF51126">
    <property type="entry name" value="Pectin lyase-like"/>
    <property type="match status" value="1"/>
</dbReference>